<dbReference type="InterPro" id="IPR001382">
    <property type="entry name" value="Glyco_hydro_47"/>
</dbReference>
<dbReference type="InterPro" id="IPR036026">
    <property type="entry name" value="Seven-hairpin_glycosidases"/>
</dbReference>
<dbReference type="EMBL" id="HBHW01025496">
    <property type="protein sequence ID" value="CAE0051787.1"/>
    <property type="molecule type" value="Transcribed_RNA"/>
</dbReference>
<dbReference type="EC" id="3.2.1.-" evidence="6"/>
<dbReference type="InterPro" id="IPR050749">
    <property type="entry name" value="Glycosyl_Hydrolase_47"/>
</dbReference>
<evidence type="ECO:0000256" key="6">
    <source>
        <dbReference type="RuleBase" id="RU361193"/>
    </source>
</evidence>
<keyword evidence="7" id="KW-0812">Transmembrane</keyword>
<organism evidence="11">
    <name type="scientific">Rhodosorus marinus</name>
    <dbReference type="NCBI Taxonomy" id="101924"/>
    <lineage>
        <taxon>Eukaryota</taxon>
        <taxon>Rhodophyta</taxon>
        <taxon>Stylonematophyceae</taxon>
        <taxon>Stylonematales</taxon>
        <taxon>Stylonemataceae</taxon>
        <taxon>Rhodosorus</taxon>
    </lineage>
</organism>
<dbReference type="GO" id="GO:0005783">
    <property type="term" value="C:endoplasmic reticulum"/>
    <property type="evidence" value="ECO:0007669"/>
    <property type="project" value="TreeGrafter"/>
</dbReference>
<evidence type="ECO:0000256" key="5">
    <source>
        <dbReference type="ARBA" id="ARBA00023157"/>
    </source>
</evidence>
<dbReference type="EMBL" id="HBHW01025495">
    <property type="protein sequence ID" value="CAE0051786.1"/>
    <property type="molecule type" value="Transcribed_RNA"/>
</dbReference>
<protein>
    <recommendedName>
        <fullName evidence="6">alpha-1,2-Mannosidase</fullName>
        <ecNumber evidence="6">3.2.1.-</ecNumber>
    </recommendedName>
</protein>
<evidence type="ECO:0000256" key="1">
    <source>
        <dbReference type="ARBA" id="ARBA00001913"/>
    </source>
</evidence>
<evidence type="ECO:0000313" key="11">
    <source>
        <dbReference type="EMBL" id="CAE0051786.1"/>
    </source>
</evidence>
<dbReference type="PRINTS" id="PR00747">
    <property type="entry name" value="GLYHDRLASE47"/>
</dbReference>
<keyword evidence="7" id="KW-1133">Transmembrane helix</keyword>
<gene>
    <name evidence="8" type="ORF">RMAR00112_LOCUS19778</name>
    <name evidence="9" type="ORF">RMAR00112_LOCUS19780</name>
    <name evidence="10" type="ORF">RMAR00112_LOCUS19782</name>
    <name evidence="11" type="ORF">RMAR00112_LOCUS19786</name>
    <name evidence="12" type="ORF">RMAR00112_LOCUS19787</name>
    <name evidence="13" type="ORF">RMAR00112_LOCUS19788</name>
    <name evidence="14" type="ORF">RMAR00112_LOCUS19790</name>
</gene>
<dbReference type="Pfam" id="PF01532">
    <property type="entry name" value="Glyco_hydro_47"/>
    <property type="match status" value="1"/>
</dbReference>
<proteinExistence type="inferred from homology"/>
<evidence type="ECO:0000313" key="9">
    <source>
        <dbReference type="EMBL" id="CAE0051780.1"/>
    </source>
</evidence>
<dbReference type="EMBL" id="HBHW01025499">
    <property type="protein sequence ID" value="CAE0051790.1"/>
    <property type="molecule type" value="Transcribed_RNA"/>
</dbReference>
<comment type="cofactor">
    <cofactor evidence="1">
        <name>Ca(2+)</name>
        <dbReference type="ChEBI" id="CHEBI:29108"/>
    </cofactor>
</comment>
<dbReference type="EMBL" id="HBHW01025491">
    <property type="protein sequence ID" value="CAE0051782.1"/>
    <property type="molecule type" value="Transcribed_RNA"/>
</dbReference>
<dbReference type="GO" id="GO:0005509">
    <property type="term" value="F:calcium ion binding"/>
    <property type="evidence" value="ECO:0007669"/>
    <property type="project" value="InterPro"/>
</dbReference>
<keyword evidence="7" id="KW-0472">Membrane</keyword>
<keyword evidence="5" id="KW-1015">Disulfide bond</keyword>
<evidence type="ECO:0000313" key="8">
    <source>
        <dbReference type="EMBL" id="CAE0051778.1"/>
    </source>
</evidence>
<evidence type="ECO:0000256" key="3">
    <source>
        <dbReference type="ARBA" id="ARBA00007658"/>
    </source>
</evidence>
<accession>A0A7S2ZVT7</accession>
<dbReference type="InterPro" id="IPR012341">
    <property type="entry name" value="6hp_glycosidase-like_sf"/>
</dbReference>
<feature type="transmembrane region" description="Helical" evidence="7">
    <location>
        <begin position="25"/>
        <end position="42"/>
    </location>
</feature>
<evidence type="ECO:0000256" key="4">
    <source>
        <dbReference type="ARBA" id="ARBA00022801"/>
    </source>
</evidence>
<evidence type="ECO:0000256" key="7">
    <source>
        <dbReference type="SAM" id="Phobius"/>
    </source>
</evidence>
<dbReference type="EMBL" id="HBHW01025497">
    <property type="protein sequence ID" value="CAE0051788.1"/>
    <property type="molecule type" value="Transcribed_RNA"/>
</dbReference>
<comment type="pathway">
    <text evidence="2">Protein modification; protein glycosylation.</text>
</comment>
<dbReference type="PANTHER" id="PTHR11742">
    <property type="entry name" value="MANNOSYL-OLIGOSACCHARIDE ALPHA-1,2-MANNOSIDASE-RELATED"/>
    <property type="match status" value="1"/>
</dbReference>
<evidence type="ECO:0000256" key="2">
    <source>
        <dbReference type="ARBA" id="ARBA00004922"/>
    </source>
</evidence>
<name>A0A7S2ZVT7_9RHOD</name>
<dbReference type="EMBL" id="HBHW01025489">
    <property type="protein sequence ID" value="CAE0051780.1"/>
    <property type="molecule type" value="Transcribed_RNA"/>
</dbReference>
<comment type="similarity">
    <text evidence="3 6">Belongs to the glycosyl hydrolase 47 family.</text>
</comment>
<evidence type="ECO:0000313" key="14">
    <source>
        <dbReference type="EMBL" id="CAE0051790.1"/>
    </source>
</evidence>
<dbReference type="GO" id="GO:0000139">
    <property type="term" value="C:Golgi membrane"/>
    <property type="evidence" value="ECO:0007669"/>
    <property type="project" value="TreeGrafter"/>
</dbReference>
<evidence type="ECO:0000313" key="10">
    <source>
        <dbReference type="EMBL" id="CAE0051782.1"/>
    </source>
</evidence>
<keyword evidence="6" id="KW-0326">Glycosidase</keyword>
<dbReference type="AlphaFoldDB" id="A0A7S2ZVT7"/>
<dbReference type="GO" id="GO:0005975">
    <property type="term" value="P:carbohydrate metabolic process"/>
    <property type="evidence" value="ECO:0007669"/>
    <property type="project" value="InterPro"/>
</dbReference>
<sequence length="251" mass="27910">MVGRKWWTIVNGKKMTTFGSANRKVLFLGVSGIILVLLGLIWRGHRAPDWERPPLGVDEQAMVIEVAGGEFVEFRPSDKLFVVSAEDARKQVVEAMKHAWGSYVKYAWGKDELAPLSRVGVDTFGSCTGITIVDAADTLYIMGLKDEFKKAREWIAGVDFDCIDEHVSVFETTIRSLGGLMSLYELTDDKVFLEKAESLGMSLRHSFDSKHSVPSNSCNLNQKDCAPGFRASLASIGTTQLEWRALAYHTK</sequence>
<evidence type="ECO:0000313" key="12">
    <source>
        <dbReference type="EMBL" id="CAE0051787.1"/>
    </source>
</evidence>
<keyword evidence="4 6" id="KW-0378">Hydrolase</keyword>
<reference evidence="11" key="1">
    <citation type="submission" date="2021-01" db="EMBL/GenBank/DDBJ databases">
        <authorList>
            <person name="Corre E."/>
            <person name="Pelletier E."/>
            <person name="Niang G."/>
            <person name="Scheremetjew M."/>
            <person name="Finn R."/>
            <person name="Kale V."/>
            <person name="Holt S."/>
            <person name="Cochrane G."/>
            <person name="Meng A."/>
            <person name="Brown T."/>
            <person name="Cohen L."/>
        </authorList>
    </citation>
    <scope>NUCLEOTIDE SEQUENCE</scope>
    <source>
        <strain evidence="11">CCMP 769</strain>
    </source>
</reference>
<dbReference type="SUPFAM" id="SSF48225">
    <property type="entry name" value="Seven-hairpin glycosidases"/>
    <property type="match status" value="1"/>
</dbReference>
<evidence type="ECO:0000313" key="13">
    <source>
        <dbReference type="EMBL" id="CAE0051788.1"/>
    </source>
</evidence>
<dbReference type="Gene3D" id="1.50.10.10">
    <property type="match status" value="1"/>
</dbReference>
<dbReference type="GO" id="GO:0004571">
    <property type="term" value="F:mannosyl-oligosaccharide 1,2-alpha-mannosidase activity"/>
    <property type="evidence" value="ECO:0007669"/>
    <property type="project" value="InterPro"/>
</dbReference>
<dbReference type="EMBL" id="HBHW01025487">
    <property type="protein sequence ID" value="CAE0051778.1"/>
    <property type="molecule type" value="Transcribed_RNA"/>
</dbReference>
<dbReference type="PANTHER" id="PTHR11742:SF6">
    <property type="entry name" value="MANNOSYL-OLIGOSACCHARIDE ALPHA-1,2-MANNOSIDASE IA-RELATED"/>
    <property type="match status" value="1"/>
</dbReference>